<name>A0ACB9K2L1_9ASTR</name>
<reference evidence="2" key="1">
    <citation type="journal article" date="2022" name="Mol. Ecol. Resour.">
        <title>The genomes of chicory, endive, great burdock and yacon provide insights into Asteraceae palaeo-polyploidization history and plant inulin production.</title>
        <authorList>
            <person name="Fan W."/>
            <person name="Wang S."/>
            <person name="Wang H."/>
            <person name="Wang A."/>
            <person name="Jiang F."/>
            <person name="Liu H."/>
            <person name="Zhao H."/>
            <person name="Xu D."/>
            <person name="Zhang Y."/>
        </authorList>
    </citation>
    <scope>NUCLEOTIDE SEQUENCE [LARGE SCALE GENOMIC DNA]</scope>
    <source>
        <strain evidence="2">cv. Yunnan</strain>
    </source>
</reference>
<dbReference type="Proteomes" id="UP001056120">
    <property type="component" value="Linkage Group LG01"/>
</dbReference>
<reference evidence="1 2" key="2">
    <citation type="journal article" date="2022" name="Mol. Ecol. Resour.">
        <title>The genomes of chicory, endive, great burdock and yacon provide insights into Asteraceae paleo-polyploidization history and plant inulin production.</title>
        <authorList>
            <person name="Fan W."/>
            <person name="Wang S."/>
            <person name="Wang H."/>
            <person name="Wang A."/>
            <person name="Jiang F."/>
            <person name="Liu H."/>
            <person name="Zhao H."/>
            <person name="Xu D."/>
            <person name="Zhang Y."/>
        </authorList>
    </citation>
    <scope>NUCLEOTIDE SEQUENCE [LARGE SCALE GENOMIC DNA]</scope>
    <source>
        <strain evidence="2">cv. Yunnan</strain>
        <tissue evidence="1">Leaves</tissue>
    </source>
</reference>
<gene>
    <name evidence="1" type="ORF">L1987_00462</name>
</gene>
<proteinExistence type="predicted"/>
<keyword evidence="2" id="KW-1185">Reference proteome</keyword>
<evidence type="ECO:0000313" key="1">
    <source>
        <dbReference type="EMBL" id="KAI3826414.1"/>
    </source>
</evidence>
<accession>A0ACB9K2L1</accession>
<comment type="caution">
    <text evidence="1">The sequence shown here is derived from an EMBL/GenBank/DDBJ whole genome shotgun (WGS) entry which is preliminary data.</text>
</comment>
<protein>
    <submittedName>
        <fullName evidence="1">Uncharacterized protein</fullName>
    </submittedName>
</protein>
<organism evidence="1 2">
    <name type="scientific">Smallanthus sonchifolius</name>
    <dbReference type="NCBI Taxonomy" id="185202"/>
    <lineage>
        <taxon>Eukaryota</taxon>
        <taxon>Viridiplantae</taxon>
        <taxon>Streptophyta</taxon>
        <taxon>Embryophyta</taxon>
        <taxon>Tracheophyta</taxon>
        <taxon>Spermatophyta</taxon>
        <taxon>Magnoliopsida</taxon>
        <taxon>eudicotyledons</taxon>
        <taxon>Gunneridae</taxon>
        <taxon>Pentapetalae</taxon>
        <taxon>asterids</taxon>
        <taxon>campanulids</taxon>
        <taxon>Asterales</taxon>
        <taxon>Asteraceae</taxon>
        <taxon>Asteroideae</taxon>
        <taxon>Heliantheae alliance</taxon>
        <taxon>Millerieae</taxon>
        <taxon>Smallanthus</taxon>
    </lineage>
</organism>
<dbReference type="EMBL" id="CM042018">
    <property type="protein sequence ID" value="KAI3826414.1"/>
    <property type="molecule type" value="Genomic_DNA"/>
</dbReference>
<sequence>MPCTLQESQVLVWTMLECSKKKKTRTLIRQVKPDETESDSTTISCYMQTLSYSSTPDSMEQQNNIKEMADVFSSFTVVDGVGQLSRHYHFYRSGVVGYWCLQFLDPSSPPTFPDCVVVGFTRLHVYIHFVSQEPSWRRYDLDSASDDIYSFPIPTFFNGRDMYVLCKNEKVEAFRNMGEEDFFRVVVVDKVPRRSCCTSPTDYFLSNCDQQLLLVIVDVLGESVEVFKLNDSTKEWEKIDGLGKYMIYFSDASCICLEPKSSEMENKIYFPSSLHNEDTKIVFYSLETCRTMSLSLMPCTLQESQVLVWTMLECRLEVDQLVSKEEEKDKDIETVIRRVKPDETESDSTTSESHLLNVPFHILEMITECCVGVEYMKFRATCKRCRIAAPRIQWSNKTTLRRWQMYSVASPWLMVLDNYRGIITFIDPVCGDKYFIKKPRELNGDCKICYSMYGWLLMRTIPRSQLCFFNPFTSNILKLPAMPCCLGSLCFSAPPTSPDCMVVGFTSLHVYIHFVSQEPSWSRYDLDTGSDDLHSFPIPTLSGRDMYVLCNNERIEAFRNLGEEDFSRVVAVDKGPISSCTSLTEYFLLKCDQHLLLVIVGEVEESVEVFKLNDSTKEWEKIDGLGKHMIYISYPSCFCLESKSPEMENKIYFPRTLHNEDTKIVFYSLETCKYHTFDDKNIQESVGVYLSETKRYCHHHTWIEPSWS</sequence>
<evidence type="ECO:0000313" key="2">
    <source>
        <dbReference type="Proteomes" id="UP001056120"/>
    </source>
</evidence>